<sequence length="258" mass="28548">MDQPKETARPVAPLTREPQSLVPQELQPTPADGSSSGQQQERDRVYSSQDKLLDSAPASVTLDHRDRPLSASRYPDLPPVPRSHDTQGLRRGRTTDTIRGRAGSGIDWIVPLDEKTIVRPRTVAERLQPTLDTARTQKDALSIKAKRTGWTLNIAIGLQVLLGSLTTGLSAVATTGRETAVQTTILGGLTTIIASYLARQRGSNELELWIIRVKDLEKFIREVEAYILDYGHLSGPDFDGKIEYLRNEYEEILGNGKK</sequence>
<gene>
    <name evidence="4" type="ORF">FA15DRAFT_585553</name>
</gene>
<keyword evidence="5" id="KW-1185">Reference proteome</keyword>
<accession>A0A5C3L561</accession>
<evidence type="ECO:0000313" key="5">
    <source>
        <dbReference type="Proteomes" id="UP000307440"/>
    </source>
</evidence>
<dbReference type="OrthoDB" id="3245801at2759"/>
<feature type="transmembrane region" description="Helical" evidence="2">
    <location>
        <begin position="150"/>
        <end position="173"/>
    </location>
</feature>
<feature type="transmembrane region" description="Helical" evidence="2">
    <location>
        <begin position="179"/>
        <end position="198"/>
    </location>
</feature>
<feature type="region of interest" description="Disordered" evidence="1">
    <location>
        <begin position="1"/>
        <end position="97"/>
    </location>
</feature>
<protein>
    <recommendedName>
        <fullName evidence="3">SMODS and SLOG-associating 2TM effector domain-containing protein</fullName>
    </recommendedName>
</protein>
<dbReference type="AlphaFoldDB" id="A0A5C3L561"/>
<reference evidence="4 5" key="1">
    <citation type="journal article" date="2019" name="Nat. Ecol. Evol.">
        <title>Megaphylogeny resolves global patterns of mushroom evolution.</title>
        <authorList>
            <person name="Varga T."/>
            <person name="Krizsan K."/>
            <person name="Foldi C."/>
            <person name="Dima B."/>
            <person name="Sanchez-Garcia M."/>
            <person name="Sanchez-Ramirez S."/>
            <person name="Szollosi G.J."/>
            <person name="Szarkandi J.G."/>
            <person name="Papp V."/>
            <person name="Albert L."/>
            <person name="Andreopoulos W."/>
            <person name="Angelini C."/>
            <person name="Antonin V."/>
            <person name="Barry K.W."/>
            <person name="Bougher N.L."/>
            <person name="Buchanan P."/>
            <person name="Buyck B."/>
            <person name="Bense V."/>
            <person name="Catcheside P."/>
            <person name="Chovatia M."/>
            <person name="Cooper J."/>
            <person name="Damon W."/>
            <person name="Desjardin D."/>
            <person name="Finy P."/>
            <person name="Geml J."/>
            <person name="Haridas S."/>
            <person name="Hughes K."/>
            <person name="Justo A."/>
            <person name="Karasinski D."/>
            <person name="Kautmanova I."/>
            <person name="Kiss B."/>
            <person name="Kocsube S."/>
            <person name="Kotiranta H."/>
            <person name="LaButti K.M."/>
            <person name="Lechner B.E."/>
            <person name="Liimatainen K."/>
            <person name="Lipzen A."/>
            <person name="Lukacs Z."/>
            <person name="Mihaltcheva S."/>
            <person name="Morgado L.N."/>
            <person name="Niskanen T."/>
            <person name="Noordeloos M.E."/>
            <person name="Ohm R.A."/>
            <person name="Ortiz-Santana B."/>
            <person name="Ovrebo C."/>
            <person name="Racz N."/>
            <person name="Riley R."/>
            <person name="Savchenko A."/>
            <person name="Shiryaev A."/>
            <person name="Soop K."/>
            <person name="Spirin V."/>
            <person name="Szebenyi C."/>
            <person name="Tomsovsky M."/>
            <person name="Tulloss R.E."/>
            <person name="Uehling J."/>
            <person name="Grigoriev I.V."/>
            <person name="Vagvolgyi C."/>
            <person name="Papp T."/>
            <person name="Martin F.M."/>
            <person name="Miettinen O."/>
            <person name="Hibbett D.S."/>
            <person name="Nagy L.G."/>
        </authorList>
    </citation>
    <scope>NUCLEOTIDE SEQUENCE [LARGE SCALE GENOMIC DNA]</scope>
    <source>
        <strain evidence="4 5">CBS 121175</strain>
    </source>
</reference>
<keyword evidence="2" id="KW-0812">Transmembrane</keyword>
<dbReference type="InterPro" id="IPR041622">
    <property type="entry name" value="SLATT_fungi"/>
</dbReference>
<dbReference type="EMBL" id="ML210160">
    <property type="protein sequence ID" value="TFK27927.1"/>
    <property type="molecule type" value="Genomic_DNA"/>
</dbReference>
<dbReference type="STRING" id="230819.A0A5C3L561"/>
<feature type="compositionally biased region" description="Basic and acidic residues" evidence="1">
    <location>
        <begin position="82"/>
        <end position="97"/>
    </location>
</feature>
<name>A0A5C3L561_COPMA</name>
<keyword evidence="2" id="KW-1133">Transmembrane helix</keyword>
<keyword evidence="2" id="KW-0472">Membrane</keyword>
<evidence type="ECO:0000313" key="4">
    <source>
        <dbReference type="EMBL" id="TFK27927.1"/>
    </source>
</evidence>
<evidence type="ECO:0000259" key="3">
    <source>
        <dbReference type="Pfam" id="PF18142"/>
    </source>
</evidence>
<dbReference type="Pfam" id="PF18142">
    <property type="entry name" value="SLATT_fungal"/>
    <property type="match status" value="1"/>
</dbReference>
<proteinExistence type="predicted"/>
<organism evidence="4 5">
    <name type="scientific">Coprinopsis marcescibilis</name>
    <name type="common">Agaric fungus</name>
    <name type="synonym">Psathyrella marcescibilis</name>
    <dbReference type="NCBI Taxonomy" id="230819"/>
    <lineage>
        <taxon>Eukaryota</taxon>
        <taxon>Fungi</taxon>
        <taxon>Dikarya</taxon>
        <taxon>Basidiomycota</taxon>
        <taxon>Agaricomycotina</taxon>
        <taxon>Agaricomycetes</taxon>
        <taxon>Agaricomycetidae</taxon>
        <taxon>Agaricales</taxon>
        <taxon>Agaricineae</taxon>
        <taxon>Psathyrellaceae</taxon>
        <taxon>Coprinopsis</taxon>
    </lineage>
</organism>
<dbReference type="Proteomes" id="UP000307440">
    <property type="component" value="Unassembled WGS sequence"/>
</dbReference>
<evidence type="ECO:0000256" key="2">
    <source>
        <dbReference type="SAM" id="Phobius"/>
    </source>
</evidence>
<evidence type="ECO:0000256" key="1">
    <source>
        <dbReference type="SAM" id="MobiDB-lite"/>
    </source>
</evidence>
<dbReference type="NCBIfam" id="NF033635">
    <property type="entry name" value="SLATT_fungal"/>
    <property type="match status" value="1"/>
</dbReference>
<feature type="domain" description="SMODS and SLOG-associating 2TM effector" evidence="3">
    <location>
        <begin position="134"/>
        <end position="255"/>
    </location>
</feature>